<evidence type="ECO:0000313" key="2">
    <source>
        <dbReference type="EMBL" id="MFC6236724.1"/>
    </source>
</evidence>
<dbReference type="RefSeq" id="WP_386763761.1">
    <property type="nucleotide sequence ID" value="NZ_JBHSTI010000002.1"/>
</dbReference>
<proteinExistence type="predicted"/>
<comment type="caution">
    <text evidence="2">The sequence shown here is derived from an EMBL/GenBank/DDBJ whole genome shotgun (WGS) entry which is preliminary data.</text>
</comment>
<accession>A0ABW1SXD7</accession>
<keyword evidence="1" id="KW-0812">Transmembrane</keyword>
<sequence>MDPVVLLGALAAGVLTTLAPCVLPLLPVIVGGSVAPTTGADHAAGSVAVRQRVSPGTRRALVVAGSLAVSVLAFTLLLRATTALLGIPPEVWSWLSGGILVALGAAMLFPTAWDRVSGRLGLQGRSTARLAAAADRDGTAGAVLTGAALGPVFTSCSPLYAYVLVTVLPASPVDGLVLLTIYVVGLAGTLLVVALAGQRVIARLGWAADPHGRFRRGLGLVFILVGVAVALGWDRDLQAWILEHSPIQPWNLDSGFLPEGSA</sequence>
<protein>
    <submittedName>
        <fullName evidence="2">Cytochrome c biogenesis CcdA family protein</fullName>
    </submittedName>
</protein>
<feature type="transmembrane region" description="Helical" evidence="1">
    <location>
        <begin position="91"/>
        <end position="113"/>
    </location>
</feature>
<dbReference type="PANTHER" id="PTHR31272">
    <property type="entry name" value="CYTOCHROME C-TYPE BIOGENESIS PROTEIN HI_1454-RELATED"/>
    <property type="match status" value="1"/>
</dbReference>
<feature type="transmembrane region" description="Helical" evidence="1">
    <location>
        <begin position="176"/>
        <end position="196"/>
    </location>
</feature>
<dbReference type="Proteomes" id="UP001596138">
    <property type="component" value="Unassembled WGS sequence"/>
</dbReference>
<feature type="transmembrane region" description="Helical" evidence="1">
    <location>
        <begin position="217"/>
        <end position="233"/>
    </location>
</feature>
<evidence type="ECO:0000313" key="3">
    <source>
        <dbReference type="Proteomes" id="UP001596138"/>
    </source>
</evidence>
<organism evidence="2 3">
    <name type="scientific">Longivirga aurantiaca</name>
    <dbReference type="NCBI Taxonomy" id="1837743"/>
    <lineage>
        <taxon>Bacteria</taxon>
        <taxon>Bacillati</taxon>
        <taxon>Actinomycetota</taxon>
        <taxon>Actinomycetes</taxon>
        <taxon>Sporichthyales</taxon>
        <taxon>Sporichthyaceae</taxon>
        <taxon>Longivirga</taxon>
    </lineage>
</organism>
<gene>
    <name evidence="2" type="ORF">ACFQGU_02455</name>
</gene>
<name>A0ABW1SXD7_9ACTN</name>
<evidence type="ECO:0000256" key="1">
    <source>
        <dbReference type="SAM" id="Phobius"/>
    </source>
</evidence>
<dbReference type="EMBL" id="JBHSTI010000002">
    <property type="protein sequence ID" value="MFC6236724.1"/>
    <property type="molecule type" value="Genomic_DNA"/>
</dbReference>
<keyword evidence="1" id="KW-0472">Membrane</keyword>
<dbReference type="PANTHER" id="PTHR31272:SF9">
    <property type="entry name" value="BLL1027 PROTEIN"/>
    <property type="match status" value="1"/>
</dbReference>
<keyword evidence="3" id="KW-1185">Reference proteome</keyword>
<reference evidence="3" key="1">
    <citation type="journal article" date="2019" name="Int. J. Syst. Evol. Microbiol.">
        <title>The Global Catalogue of Microorganisms (GCM) 10K type strain sequencing project: providing services to taxonomists for standard genome sequencing and annotation.</title>
        <authorList>
            <consortium name="The Broad Institute Genomics Platform"/>
            <consortium name="The Broad Institute Genome Sequencing Center for Infectious Disease"/>
            <person name="Wu L."/>
            <person name="Ma J."/>
        </authorList>
    </citation>
    <scope>NUCLEOTIDE SEQUENCE [LARGE SCALE GENOMIC DNA]</scope>
    <source>
        <strain evidence="3">CGMCC 4.7317</strain>
    </source>
</reference>
<feature type="transmembrane region" description="Helical" evidence="1">
    <location>
        <begin position="60"/>
        <end position="79"/>
    </location>
</feature>
<dbReference type="InterPro" id="IPR051790">
    <property type="entry name" value="Cytochrome_c-biogenesis_DsbD"/>
</dbReference>
<keyword evidence="1" id="KW-1133">Transmembrane helix</keyword>